<name>A0AAJ8JVR9_9TREE</name>
<evidence type="ECO:0000256" key="5">
    <source>
        <dbReference type="SAM" id="MobiDB-lite"/>
    </source>
</evidence>
<dbReference type="AlphaFoldDB" id="A0AAJ8JVR9"/>
<dbReference type="SUPFAM" id="SSF50729">
    <property type="entry name" value="PH domain-like"/>
    <property type="match status" value="1"/>
</dbReference>
<feature type="compositionally biased region" description="Polar residues" evidence="5">
    <location>
        <begin position="183"/>
        <end position="194"/>
    </location>
</feature>
<proteinExistence type="inferred from homology"/>
<keyword evidence="7" id="KW-1185">Reference proteome</keyword>
<evidence type="ECO:0000256" key="2">
    <source>
        <dbReference type="ARBA" id="ARBA00008778"/>
    </source>
</evidence>
<protein>
    <submittedName>
        <fullName evidence="6">Uncharacterized protein</fullName>
    </submittedName>
</protein>
<feature type="region of interest" description="Disordered" evidence="5">
    <location>
        <begin position="142"/>
        <end position="197"/>
    </location>
</feature>
<dbReference type="RefSeq" id="XP_066070063.1">
    <property type="nucleotide sequence ID" value="XM_066213966.1"/>
</dbReference>
<dbReference type="EMBL" id="CP143788">
    <property type="protein sequence ID" value="WVN89363.1"/>
    <property type="molecule type" value="Genomic_DNA"/>
</dbReference>
<feature type="compositionally biased region" description="Polar residues" evidence="5">
    <location>
        <begin position="149"/>
        <end position="175"/>
    </location>
</feature>
<dbReference type="InterPro" id="IPR011993">
    <property type="entry name" value="PH-like_dom_sf"/>
</dbReference>
<reference evidence="6" key="1">
    <citation type="submission" date="2016-06" db="EMBL/GenBank/DDBJ databases">
        <authorList>
            <person name="Cuomo C."/>
            <person name="Litvintseva A."/>
            <person name="Heitman J."/>
            <person name="Chen Y."/>
            <person name="Sun S."/>
            <person name="Springer D."/>
            <person name="Dromer F."/>
            <person name="Young S."/>
            <person name="Zeng Q."/>
            <person name="Chapman S."/>
            <person name="Gujja S."/>
            <person name="Saif S."/>
            <person name="Birren B."/>
        </authorList>
    </citation>
    <scope>NUCLEOTIDE SEQUENCE</scope>
    <source>
        <strain evidence="6">CBS 7841</strain>
    </source>
</reference>
<reference evidence="6" key="3">
    <citation type="submission" date="2024-01" db="EMBL/GenBank/DDBJ databases">
        <authorList>
            <person name="Coelho M.A."/>
            <person name="David-Palma M."/>
            <person name="Shea T."/>
            <person name="Sun S."/>
            <person name="Cuomo C.A."/>
            <person name="Heitman J."/>
        </authorList>
    </citation>
    <scope>NUCLEOTIDE SEQUENCE</scope>
    <source>
        <strain evidence="6">CBS 7841</strain>
    </source>
</reference>
<accession>A0AAJ8JVR9</accession>
<dbReference type="Proteomes" id="UP000094043">
    <property type="component" value="Chromosome 5"/>
</dbReference>
<dbReference type="GeneID" id="91088796"/>
<evidence type="ECO:0000313" key="6">
    <source>
        <dbReference type="EMBL" id="WVN89363.1"/>
    </source>
</evidence>
<comment type="subcellular location">
    <subcellularLocation>
        <location evidence="1">Cytoplasm</location>
    </subcellularLocation>
</comment>
<evidence type="ECO:0000313" key="7">
    <source>
        <dbReference type="Proteomes" id="UP000094043"/>
    </source>
</evidence>
<sequence>MMSTSSTTDEHFIEFRDKTNFRSVKRADRSVSAILETSVYSVIYHYNEASSGWEKQKQEGPLFVVKREKSPEYMLYMLNRQTVKNPAIPLVPGEMKMTVVDAGMLQVARRGEKMRIGIWFSEGPERVDKFREVILGIVGEPSKRPESIASPSAVSPQLQPSSTGDGLNSKGNSETMAVPAPRSPNQTPAVSQASAERYETADDLLASILGNLIPTTAPPAPNPSFYQQPLSVDPRQNRVKES</sequence>
<dbReference type="GO" id="GO:0006397">
    <property type="term" value="P:mRNA processing"/>
    <property type="evidence" value="ECO:0007669"/>
    <property type="project" value="UniProtKB-KW"/>
</dbReference>
<dbReference type="PANTHER" id="PTHR16290">
    <property type="entry name" value="TRANSCRIPTION FACTOR SMIF DECAPPING ENZYME DCP1"/>
    <property type="match status" value="1"/>
</dbReference>
<organism evidence="6 7">
    <name type="scientific">Cryptococcus depauperatus CBS 7841</name>
    <dbReference type="NCBI Taxonomy" id="1295531"/>
    <lineage>
        <taxon>Eukaryota</taxon>
        <taxon>Fungi</taxon>
        <taxon>Dikarya</taxon>
        <taxon>Basidiomycota</taxon>
        <taxon>Agaricomycotina</taxon>
        <taxon>Tremellomycetes</taxon>
        <taxon>Tremellales</taxon>
        <taxon>Cryptococcaceae</taxon>
        <taxon>Cryptococcus</taxon>
    </lineage>
</organism>
<reference evidence="6" key="2">
    <citation type="journal article" date="2022" name="Elife">
        <title>Obligate sexual reproduction of a homothallic fungus closely related to the Cryptococcus pathogenic species complex.</title>
        <authorList>
            <person name="Passer A.R."/>
            <person name="Clancey S.A."/>
            <person name="Shea T."/>
            <person name="David-Palma M."/>
            <person name="Averette A.F."/>
            <person name="Boekhout T."/>
            <person name="Porcel B.M."/>
            <person name="Nowrousian M."/>
            <person name="Cuomo C.A."/>
            <person name="Sun S."/>
            <person name="Heitman J."/>
            <person name="Coelho M.A."/>
        </authorList>
    </citation>
    <scope>NUCLEOTIDE SEQUENCE</scope>
    <source>
        <strain evidence="6">CBS 7841</strain>
    </source>
</reference>
<dbReference type="KEGG" id="cdep:91088796"/>
<feature type="region of interest" description="Disordered" evidence="5">
    <location>
        <begin position="212"/>
        <end position="242"/>
    </location>
</feature>
<keyword evidence="4" id="KW-0507">mRNA processing</keyword>
<dbReference type="PANTHER" id="PTHR16290:SF0">
    <property type="entry name" value="DECAPPING PROTEIN 1, ISOFORM A"/>
    <property type="match status" value="1"/>
</dbReference>
<evidence type="ECO:0000256" key="3">
    <source>
        <dbReference type="ARBA" id="ARBA00022490"/>
    </source>
</evidence>
<gene>
    <name evidence="6" type="ORF">L203_104586</name>
</gene>
<dbReference type="GO" id="GO:0008047">
    <property type="term" value="F:enzyme activator activity"/>
    <property type="evidence" value="ECO:0007669"/>
    <property type="project" value="InterPro"/>
</dbReference>
<dbReference type="GO" id="GO:0000932">
    <property type="term" value="C:P-body"/>
    <property type="evidence" value="ECO:0007669"/>
    <property type="project" value="TreeGrafter"/>
</dbReference>
<evidence type="ECO:0000256" key="4">
    <source>
        <dbReference type="ARBA" id="ARBA00022664"/>
    </source>
</evidence>
<dbReference type="GO" id="GO:0003729">
    <property type="term" value="F:mRNA binding"/>
    <property type="evidence" value="ECO:0007669"/>
    <property type="project" value="TreeGrafter"/>
</dbReference>
<dbReference type="Pfam" id="PF06058">
    <property type="entry name" value="DCP1"/>
    <property type="match status" value="1"/>
</dbReference>
<comment type="similarity">
    <text evidence="2">Belongs to the DCP1 family.</text>
</comment>
<dbReference type="InterPro" id="IPR010334">
    <property type="entry name" value="Dcp1"/>
</dbReference>
<dbReference type="GO" id="GO:0031087">
    <property type="term" value="P:deadenylation-independent decapping of nuclear-transcribed mRNA"/>
    <property type="evidence" value="ECO:0007669"/>
    <property type="project" value="TreeGrafter"/>
</dbReference>
<dbReference type="Gene3D" id="2.30.29.30">
    <property type="entry name" value="Pleckstrin-homology domain (PH domain)/Phosphotyrosine-binding domain (PTB)"/>
    <property type="match status" value="1"/>
</dbReference>
<dbReference type="GO" id="GO:0000290">
    <property type="term" value="P:deadenylation-dependent decapping of nuclear-transcribed mRNA"/>
    <property type="evidence" value="ECO:0007669"/>
    <property type="project" value="InterPro"/>
</dbReference>
<evidence type="ECO:0000256" key="1">
    <source>
        <dbReference type="ARBA" id="ARBA00004496"/>
    </source>
</evidence>
<keyword evidence="3" id="KW-0963">Cytoplasm</keyword>